<dbReference type="InterPro" id="IPR050980">
    <property type="entry name" value="2C_sensor_his_kinase"/>
</dbReference>
<feature type="domain" description="Histidine kinase" evidence="16">
    <location>
        <begin position="230"/>
        <end position="426"/>
    </location>
</feature>
<evidence type="ECO:0000256" key="15">
    <source>
        <dbReference type="SAM" id="Phobius"/>
    </source>
</evidence>
<dbReference type="EMBL" id="CP013342">
    <property type="protein sequence ID" value="AMU96247.1"/>
    <property type="molecule type" value="Genomic_DNA"/>
</dbReference>
<dbReference type="AlphaFoldDB" id="A0A142W3Y3"/>
<dbReference type="InterPro" id="IPR003594">
    <property type="entry name" value="HATPase_dom"/>
</dbReference>
<reference evidence="19" key="1">
    <citation type="submission" date="2015-11" db="EMBL/GenBank/DDBJ databases">
        <title>Complete genome sequence of a polyethylene glycol-degrading strain Sphingopyxis terrae strain 203-1 (NBRC 15098).</title>
        <authorList>
            <person name="Yoshiyuki O."/>
            <person name="Shouta N."/>
            <person name="Nagata Y."/>
            <person name="Numata M."/>
            <person name="Tsuchikane K."/>
            <person name="Hosoyama A."/>
            <person name="Yamazoe A."/>
            <person name="Tsuda M."/>
            <person name="Fujita N."/>
            <person name="Kawai F."/>
        </authorList>
    </citation>
    <scope>NUCLEOTIDE SEQUENCE [LARGE SCALE GENOMIC DNA]</scope>
    <source>
        <strain evidence="19">203-1</strain>
    </source>
</reference>
<dbReference type="InterPro" id="IPR036097">
    <property type="entry name" value="HisK_dim/P_sf"/>
</dbReference>
<dbReference type="GO" id="GO:0000155">
    <property type="term" value="F:phosphorelay sensor kinase activity"/>
    <property type="evidence" value="ECO:0007669"/>
    <property type="project" value="InterPro"/>
</dbReference>
<protein>
    <recommendedName>
        <fullName evidence="3">histidine kinase</fullName>
        <ecNumber evidence="3">2.7.13.3</ecNumber>
    </recommendedName>
</protein>
<gene>
    <name evidence="18" type="ORF">AOA14_16725</name>
</gene>
<comment type="subcellular location">
    <subcellularLocation>
        <location evidence="2">Cell inner membrane</location>
        <topology evidence="2">Multi-pass membrane protein</topology>
    </subcellularLocation>
</comment>
<evidence type="ECO:0000256" key="10">
    <source>
        <dbReference type="ARBA" id="ARBA00022777"/>
    </source>
</evidence>
<dbReference type="PROSITE" id="PS50109">
    <property type="entry name" value="HIS_KIN"/>
    <property type="match status" value="1"/>
</dbReference>
<evidence type="ECO:0000256" key="12">
    <source>
        <dbReference type="ARBA" id="ARBA00022989"/>
    </source>
</evidence>
<evidence type="ECO:0000259" key="16">
    <source>
        <dbReference type="PROSITE" id="PS50109"/>
    </source>
</evidence>
<evidence type="ECO:0000256" key="2">
    <source>
        <dbReference type="ARBA" id="ARBA00004429"/>
    </source>
</evidence>
<evidence type="ECO:0000313" key="18">
    <source>
        <dbReference type="EMBL" id="AMU96247.1"/>
    </source>
</evidence>
<evidence type="ECO:0000256" key="5">
    <source>
        <dbReference type="ARBA" id="ARBA00022519"/>
    </source>
</evidence>
<evidence type="ECO:0000256" key="9">
    <source>
        <dbReference type="ARBA" id="ARBA00022741"/>
    </source>
</evidence>
<name>A0A142W3Y3_9SPHN</name>
<dbReference type="Pfam" id="PF02518">
    <property type="entry name" value="HATPase_c"/>
    <property type="match status" value="1"/>
</dbReference>
<dbReference type="InterPro" id="IPR038421">
    <property type="entry name" value="RisS_PPD_sf"/>
</dbReference>
<dbReference type="PRINTS" id="PR00344">
    <property type="entry name" value="BCTRLSENSOR"/>
</dbReference>
<evidence type="ECO:0000259" key="17">
    <source>
        <dbReference type="PROSITE" id="PS50885"/>
    </source>
</evidence>
<feature type="transmembrane region" description="Helical" evidence="15">
    <location>
        <begin position="12"/>
        <end position="33"/>
    </location>
</feature>
<evidence type="ECO:0000256" key="4">
    <source>
        <dbReference type="ARBA" id="ARBA00022475"/>
    </source>
</evidence>
<dbReference type="Pfam" id="PF00672">
    <property type="entry name" value="HAMP"/>
    <property type="match status" value="1"/>
</dbReference>
<keyword evidence="12 15" id="KW-1133">Transmembrane helix</keyword>
<dbReference type="KEGG" id="ster:AOA14_16725"/>
<keyword evidence="6" id="KW-0597">Phosphoprotein</keyword>
<dbReference type="PANTHER" id="PTHR44936:SF5">
    <property type="entry name" value="SENSOR HISTIDINE KINASE ENVZ"/>
    <property type="match status" value="1"/>
</dbReference>
<reference evidence="18 19" key="2">
    <citation type="journal article" date="2016" name="Genome Announc.">
        <title>Complete Genome Sequence of Sphingopyxis terrae Strain 203-1 (NBRC 111660), a Polyethylene Glycol Degrader.</title>
        <authorList>
            <person name="Ohtsubo Y."/>
            <person name="Nonoyama S."/>
            <person name="Nagata Y."/>
            <person name="Numata M."/>
            <person name="Tsuchikane K."/>
            <person name="Hosoyama A."/>
            <person name="Yamazoe A."/>
            <person name="Tsuda M."/>
            <person name="Fujita N."/>
            <person name="Kawai F."/>
        </authorList>
    </citation>
    <scope>NUCLEOTIDE SEQUENCE [LARGE SCALE GENOMIC DNA]</scope>
    <source>
        <strain evidence="18 19">203-1</strain>
    </source>
</reference>
<dbReference type="InterPro" id="IPR036890">
    <property type="entry name" value="HATPase_C_sf"/>
</dbReference>
<keyword evidence="8 15" id="KW-0812">Transmembrane</keyword>
<keyword evidence="9" id="KW-0547">Nucleotide-binding</keyword>
<keyword evidence="11" id="KW-0067">ATP-binding</keyword>
<dbReference type="Gene3D" id="3.30.565.10">
    <property type="entry name" value="Histidine kinase-like ATPase, C-terminal domain"/>
    <property type="match status" value="1"/>
</dbReference>
<evidence type="ECO:0000256" key="8">
    <source>
        <dbReference type="ARBA" id="ARBA00022692"/>
    </source>
</evidence>
<keyword evidence="7" id="KW-0808">Transferase</keyword>
<keyword evidence="5" id="KW-0997">Cell inner membrane</keyword>
<dbReference type="PANTHER" id="PTHR44936">
    <property type="entry name" value="SENSOR PROTEIN CREC"/>
    <property type="match status" value="1"/>
</dbReference>
<keyword evidence="4" id="KW-1003">Cell membrane</keyword>
<dbReference type="Proteomes" id="UP000076234">
    <property type="component" value="Chromosome"/>
</dbReference>
<dbReference type="SUPFAM" id="SSF55874">
    <property type="entry name" value="ATPase domain of HSP90 chaperone/DNA topoisomerase II/histidine kinase"/>
    <property type="match status" value="1"/>
</dbReference>
<evidence type="ECO:0000256" key="11">
    <source>
        <dbReference type="ARBA" id="ARBA00022840"/>
    </source>
</evidence>
<dbReference type="GO" id="GO:0005886">
    <property type="term" value="C:plasma membrane"/>
    <property type="evidence" value="ECO:0007669"/>
    <property type="project" value="UniProtKB-SubCell"/>
</dbReference>
<evidence type="ECO:0000256" key="13">
    <source>
        <dbReference type="ARBA" id="ARBA00023012"/>
    </source>
</evidence>
<evidence type="ECO:0000256" key="3">
    <source>
        <dbReference type="ARBA" id="ARBA00012438"/>
    </source>
</evidence>
<keyword evidence="14 15" id="KW-0472">Membrane</keyword>
<dbReference type="Gene3D" id="1.10.287.130">
    <property type="match status" value="1"/>
</dbReference>
<dbReference type="PROSITE" id="PS50885">
    <property type="entry name" value="HAMP"/>
    <property type="match status" value="1"/>
</dbReference>
<dbReference type="InterPro" id="IPR003661">
    <property type="entry name" value="HisK_dim/P_dom"/>
</dbReference>
<dbReference type="InterPro" id="IPR005467">
    <property type="entry name" value="His_kinase_dom"/>
</dbReference>
<evidence type="ECO:0000256" key="14">
    <source>
        <dbReference type="ARBA" id="ARBA00023136"/>
    </source>
</evidence>
<accession>A0A142W3Y3</accession>
<dbReference type="GO" id="GO:0005524">
    <property type="term" value="F:ATP binding"/>
    <property type="evidence" value="ECO:0007669"/>
    <property type="project" value="UniProtKB-KW"/>
</dbReference>
<organism evidence="18 19">
    <name type="scientific">Sphingopyxis terrae subsp. terrae NBRC 15098</name>
    <dbReference type="NCBI Taxonomy" id="1219058"/>
    <lineage>
        <taxon>Bacteria</taxon>
        <taxon>Pseudomonadati</taxon>
        <taxon>Pseudomonadota</taxon>
        <taxon>Alphaproteobacteria</taxon>
        <taxon>Sphingomonadales</taxon>
        <taxon>Sphingomonadaceae</taxon>
        <taxon>Sphingopyxis</taxon>
    </lineage>
</organism>
<dbReference type="InterPro" id="IPR004358">
    <property type="entry name" value="Sig_transdc_His_kin-like_C"/>
</dbReference>
<evidence type="ECO:0000256" key="1">
    <source>
        <dbReference type="ARBA" id="ARBA00000085"/>
    </source>
</evidence>
<dbReference type="SMART" id="SM00388">
    <property type="entry name" value="HisKA"/>
    <property type="match status" value="1"/>
</dbReference>
<keyword evidence="10 18" id="KW-0418">Kinase</keyword>
<evidence type="ECO:0000256" key="7">
    <source>
        <dbReference type="ARBA" id="ARBA00022679"/>
    </source>
</evidence>
<dbReference type="STRING" id="1219058.AOA14_16725"/>
<keyword evidence="13" id="KW-0902">Two-component regulatory system</keyword>
<dbReference type="SUPFAM" id="SSF47384">
    <property type="entry name" value="Homodimeric domain of signal transducing histidine kinase"/>
    <property type="match status" value="1"/>
</dbReference>
<dbReference type="SMART" id="SM00304">
    <property type="entry name" value="HAMP"/>
    <property type="match status" value="1"/>
</dbReference>
<feature type="domain" description="HAMP" evidence="17">
    <location>
        <begin position="170"/>
        <end position="222"/>
    </location>
</feature>
<dbReference type="Gene3D" id="6.10.340.10">
    <property type="match status" value="1"/>
</dbReference>
<dbReference type="SMART" id="SM00387">
    <property type="entry name" value="HATPase_c"/>
    <property type="match status" value="1"/>
</dbReference>
<dbReference type="Pfam" id="PF00512">
    <property type="entry name" value="HisKA"/>
    <property type="match status" value="1"/>
</dbReference>
<dbReference type="CDD" id="cd00082">
    <property type="entry name" value="HisKA"/>
    <property type="match status" value="1"/>
</dbReference>
<dbReference type="InterPro" id="IPR003660">
    <property type="entry name" value="HAMP_dom"/>
</dbReference>
<proteinExistence type="predicted"/>
<evidence type="ECO:0000256" key="6">
    <source>
        <dbReference type="ARBA" id="ARBA00022553"/>
    </source>
</evidence>
<sequence length="428" mass="46080">MLRRLFSRNVAMLIGVVLAGQLLAGLLVQIWVIGPQTTRVADVTADMIHALSTTVGNLPADRRAAVIADLSDGSHLLIRPVSAPPTDGQRFPTFIEYRFMRALAARLTTQHKLDWITDTRGRLWIRLALGPDDYWVSVTPPRRRSAMTSLLAALAAAFLVATIAGLFLQRRLDRPLRRLAASVDAYDPERLSPPVATDGPAEVAAVATAFNRLTQRLARNDADRALMLGGVSHDLRTPLTRLRLSLEMIRGDDELKNVAVRQVDRIEAMLGQFLDFARGFESETIARTDLAPLLRQIVADCGATDGATISLGDNIVIRTRPHALARAVANLLGNALRHGAAPISLTARIAGDRLRIVVRDAGPGLSAGQAEAMLRPFARGDSARGGDGAGLGLAITDRAVRAIGGRLHFARDSEGFAATIDLPLAIDN</sequence>
<comment type="catalytic activity">
    <reaction evidence="1">
        <text>ATP + protein L-histidine = ADP + protein N-phospho-L-histidine.</text>
        <dbReference type="EC" id="2.7.13.3"/>
    </reaction>
</comment>
<feature type="transmembrane region" description="Helical" evidence="15">
    <location>
        <begin position="146"/>
        <end position="168"/>
    </location>
</feature>
<evidence type="ECO:0000313" key="19">
    <source>
        <dbReference type="Proteomes" id="UP000076234"/>
    </source>
</evidence>
<dbReference type="Gene3D" id="3.30.450.300">
    <property type="entry name" value="Sensor histidine kinase RisS, periplasmic domain"/>
    <property type="match status" value="1"/>
</dbReference>
<dbReference type="EC" id="2.7.13.3" evidence="3"/>